<proteinExistence type="predicted"/>
<reference evidence="1 2" key="1">
    <citation type="submission" date="2018-12" db="EMBL/GenBank/DDBJ databases">
        <title>Genome of Verticillium dahliae isolate Getta Getta.</title>
        <authorList>
            <person name="Gardiner D.M."/>
        </authorList>
    </citation>
    <scope>NUCLEOTIDE SEQUENCE [LARGE SCALE GENOMIC DNA]</scope>
    <source>
        <strain evidence="1 2">Getta Getta</strain>
    </source>
</reference>
<organism evidence="1 2">
    <name type="scientific">Verticillium dahliae</name>
    <name type="common">Verticillium wilt</name>
    <dbReference type="NCBI Taxonomy" id="27337"/>
    <lineage>
        <taxon>Eukaryota</taxon>
        <taxon>Fungi</taxon>
        <taxon>Dikarya</taxon>
        <taxon>Ascomycota</taxon>
        <taxon>Pezizomycotina</taxon>
        <taxon>Sordariomycetes</taxon>
        <taxon>Hypocreomycetidae</taxon>
        <taxon>Glomerellales</taxon>
        <taxon>Plectosphaerellaceae</taxon>
        <taxon>Verticillium</taxon>
    </lineage>
</organism>
<name>A0A444RZX1_VERDA</name>
<evidence type="ECO:0000313" key="1">
    <source>
        <dbReference type="EMBL" id="RXG46712.1"/>
    </source>
</evidence>
<dbReference type="AlphaFoldDB" id="A0A444RZX1"/>
<protein>
    <submittedName>
        <fullName evidence="1">Uncharacterized protein</fullName>
    </submittedName>
</protein>
<evidence type="ECO:0000313" key="2">
    <source>
        <dbReference type="Proteomes" id="UP000288725"/>
    </source>
</evidence>
<comment type="caution">
    <text evidence="1">The sequence shown here is derived from an EMBL/GenBank/DDBJ whole genome shotgun (WGS) entry which is preliminary data.</text>
</comment>
<sequence length="107" mass="12104">MQHLDKSDFPEPYLHCANRFTGYRHANESAAPPSLSCEHPIESVCPPIYDWISSARNFGSLQRINTSGLQPSLTREDHAGDILRSPYTLLSQRASLSISHQRNLIWV</sequence>
<dbReference type="EMBL" id="RSDZ01000047">
    <property type="protein sequence ID" value="RXG46712.1"/>
    <property type="molecule type" value="Genomic_DNA"/>
</dbReference>
<dbReference type="Proteomes" id="UP000288725">
    <property type="component" value="Chromosome 6"/>
</dbReference>
<gene>
    <name evidence="1" type="ORF">VDGE_30349</name>
</gene>
<accession>A0A444RZX1</accession>